<feature type="binding site" evidence="14">
    <location>
        <position position="82"/>
    </location>
    <ligand>
        <name>[4Fe-4S] cluster</name>
        <dbReference type="ChEBI" id="CHEBI:49883"/>
        <label>1</label>
    </ligand>
</feature>
<dbReference type="PROSITE" id="PS51449">
    <property type="entry name" value="MTTASE_N"/>
    <property type="match status" value="1"/>
</dbReference>
<evidence type="ECO:0000256" key="6">
    <source>
        <dbReference type="ARBA" id="ARBA00022694"/>
    </source>
</evidence>
<evidence type="ECO:0000259" key="16">
    <source>
        <dbReference type="PROSITE" id="PS51449"/>
    </source>
</evidence>
<evidence type="ECO:0000313" key="19">
    <source>
        <dbReference type="Proteomes" id="UP000295937"/>
    </source>
</evidence>
<dbReference type="Gene3D" id="3.40.50.12160">
    <property type="entry name" value="Methylthiotransferase, N-terminal domain"/>
    <property type="match status" value="1"/>
</dbReference>
<dbReference type="SUPFAM" id="SSF102114">
    <property type="entry name" value="Radical SAM enzymes"/>
    <property type="match status" value="1"/>
</dbReference>
<gene>
    <name evidence="14" type="primary">miaB</name>
    <name evidence="18" type="ORF">CRV09_00150</name>
</gene>
<dbReference type="SFLD" id="SFLDS00029">
    <property type="entry name" value="Radical_SAM"/>
    <property type="match status" value="1"/>
</dbReference>
<dbReference type="Gene3D" id="3.80.30.20">
    <property type="entry name" value="tm_1862 like domain"/>
    <property type="match status" value="1"/>
</dbReference>
<dbReference type="Pfam" id="PF00919">
    <property type="entry name" value="UPF0004"/>
    <property type="match status" value="1"/>
</dbReference>
<dbReference type="NCBIfam" id="TIGR01574">
    <property type="entry name" value="miaB-methiolase"/>
    <property type="match status" value="1"/>
</dbReference>
<feature type="binding site" evidence="14">
    <location>
        <position position="48"/>
    </location>
    <ligand>
        <name>[4Fe-4S] cluster</name>
        <dbReference type="ChEBI" id="CHEBI:49883"/>
        <label>1</label>
    </ligand>
</feature>
<evidence type="ECO:0000256" key="14">
    <source>
        <dbReference type="HAMAP-Rule" id="MF_01864"/>
    </source>
</evidence>
<feature type="binding site" evidence="14">
    <location>
        <position position="156"/>
    </location>
    <ligand>
        <name>[4Fe-4S] cluster</name>
        <dbReference type="ChEBI" id="CHEBI:49883"/>
        <label>2</label>
        <note>4Fe-4S-S-AdoMet</note>
    </ligand>
</feature>
<name>A0A2P5T2A0_9GAMM</name>
<dbReference type="Proteomes" id="UP000295937">
    <property type="component" value="Unassembled WGS sequence"/>
</dbReference>
<comment type="catalytic activity">
    <reaction evidence="12">
        <text>2-thio-N(6)-dimethylallyladenosine(37) in tRNA + S-adenosyl-L-methionine = 2-methylsulfanyl-N(6)-dimethylallyladenosine(37) in tRNA + S-adenosyl-L-homocysteine + H(+)</text>
        <dbReference type="Rhea" id="RHEA:37063"/>
        <dbReference type="Rhea" id="RHEA-COMP:10376"/>
        <dbReference type="Rhea" id="RHEA-COMP:10377"/>
        <dbReference type="ChEBI" id="CHEBI:15378"/>
        <dbReference type="ChEBI" id="CHEBI:57856"/>
        <dbReference type="ChEBI" id="CHEBI:59789"/>
        <dbReference type="ChEBI" id="CHEBI:74416"/>
        <dbReference type="ChEBI" id="CHEBI:74417"/>
    </reaction>
    <physiologicalReaction direction="left-to-right" evidence="12">
        <dbReference type="Rhea" id="RHEA:37064"/>
    </physiologicalReaction>
</comment>
<dbReference type="SFLD" id="SFLDG01061">
    <property type="entry name" value="methylthiotransferase"/>
    <property type="match status" value="1"/>
</dbReference>
<dbReference type="PROSITE" id="PS01278">
    <property type="entry name" value="MTTASE_RADICAL"/>
    <property type="match status" value="1"/>
</dbReference>
<protein>
    <recommendedName>
        <fullName evidence="10 14">tRNA-2-methylthio-N(6)-dimethylallyladenosine synthase</fullName>
        <ecNumber evidence="10 14">2.8.4.3</ecNumber>
    </recommendedName>
    <alternativeName>
        <fullName evidence="14">(Dimethylallyl)adenosine tRNA methylthiotransferase MiaB</fullName>
    </alternativeName>
    <alternativeName>
        <fullName evidence="14">tRNA-i(6)A37 methylthiotransferase</fullName>
    </alternativeName>
</protein>
<dbReference type="InterPro" id="IPR002792">
    <property type="entry name" value="TRAM_dom"/>
</dbReference>
<sequence>MKKIYIKTWGCQMNEYDSSKIINLLKQSHGYILTKEAENADILLLNTCSVREKAQEKVFHQLGRWKNFKKNNTDLIIGVGGCVASQEGEYIIERAPYVDIVFGPQTLHRLPEMINRSYNIKNPIIDISFPKLEKFDRFSSAIADKPTAFVSIMEGCNKYCTFCIVPYTRGEEVSRSSNEILLEISQLASQGVREITLLGQNVNAYRGLNSEGQICTLANLLRLVAKIQGIDRIRFITSHPIEFNDELIEVYKDIPNLVSFLHLPVQSGSDRILKLMKRSHTALDYKSIINKLIQVRPNIQISSDFIVGFPGETVCDFNETINFIKDINFDMSFSFLYSPRPGTPATYLPDEVKEEEKKRRLYLLQDLINKQAKYWSDRMVGTIQRVLVDGFSRTDTKEISGKTENNRVVTFKGSYNNIGKFVDVRITGNNFNYLKGKLLKTEDEINFS</sequence>
<dbReference type="FunFam" id="3.40.50.12160:FF:000001">
    <property type="entry name" value="tRNA-2-methylthio-N(6)-dimethylallyladenosine synthase"/>
    <property type="match status" value="1"/>
</dbReference>
<comment type="function">
    <text evidence="1 14">Catalyzes the methylthiolation of N6-(dimethylallyl)adenosine (i(6)A), leading to the formation of 2-methylthio-N6-(dimethylallyl)adenosine (ms(2)i(6)A) at position 37 in tRNAs that read codons beginning with uridine.</text>
</comment>
<dbReference type="InterPro" id="IPR005839">
    <property type="entry name" value="Methylthiotransferase"/>
</dbReference>
<dbReference type="EC" id="2.8.4.3" evidence="10 14"/>
<dbReference type="AlphaFoldDB" id="A0A2P5T2A0"/>
<evidence type="ECO:0000256" key="11">
    <source>
        <dbReference type="ARBA" id="ARBA00050926"/>
    </source>
</evidence>
<evidence type="ECO:0000259" key="17">
    <source>
        <dbReference type="PROSITE" id="PS51918"/>
    </source>
</evidence>
<evidence type="ECO:0000256" key="7">
    <source>
        <dbReference type="ARBA" id="ARBA00022723"/>
    </source>
</evidence>
<comment type="subcellular location">
    <subcellularLocation>
        <location evidence="14">Cytoplasm</location>
    </subcellularLocation>
</comment>
<evidence type="ECO:0000256" key="2">
    <source>
        <dbReference type="ARBA" id="ARBA00022485"/>
    </source>
</evidence>
<comment type="similarity">
    <text evidence="14">Belongs to the methylthiotransferase family. MiaB subfamily.</text>
</comment>
<evidence type="ECO:0000259" key="15">
    <source>
        <dbReference type="PROSITE" id="PS50926"/>
    </source>
</evidence>
<evidence type="ECO:0000256" key="4">
    <source>
        <dbReference type="ARBA" id="ARBA00022679"/>
    </source>
</evidence>
<dbReference type="InterPro" id="IPR038135">
    <property type="entry name" value="Methylthiotransferase_N_sf"/>
</dbReference>
<dbReference type="RefSeq" id="WP_136132148.1">
    <property type="nucleotide sequence ID" value="NZ_PDKR01000001.1"/>
</dbReference>
<keyword evidence="8 14" id="KW-0408">Iron</keyword>
<dbReference type="PANTHER" id="PTHR43020">
    <property type="entry name" value="CDK5 REGULATORY SUBUNIT-ASSOCIATED PROTEIN 1"/>
    <property type="match status" value="1"/>
</dbReference>
<keyword evidence="2 14" id="KW-0004">4Fe-4S</keyword>
<feature type="binding site" evidence="14">
    <location>
        <position position="163"/>
    </location>
    <ligand>
        <name>[4Fe-4S] cluster</name>
        <dbReference type="ChEBI" id="CHEBI:49883"/>
        <label>2</label>
        <note>4Fe-4S-S-AdoMet</note>
    </ligand>
</feature>
<dbReference type="PROSITE" id="PS50926">
    <property type="entry name" value="TRAM"/>
    <property type="match status" value="1"/>
</dbReference>
<dbReference type="CDD" id="cd01335">
    <property type="entry name" value="Radical_SAM"/>
    <property type="match status" value="1"/>
</dbReference>
<dbReference type="GO" id="GO:0035597">
    <property type="term" value="F:tRNA-2-methylthio-N(6)-dimethylallyladenosine(37) synthase activity"/>
    <property type="evidence" value="ECO:0007669"/>
    <property type="project" value="UniProtKB-EC"/>
</dbReference>
<keyword evidence="9 14" id="KW-0411">Iron-sulfur</keyword>
<accession>A0A2P5T2A0</accession>
<keyword evidence="6 14" id="KW-0819">tRNA processing</keyword>
<keyword evidence="4 14" id="KW-0808">Transferase</keyword>
<dbReference type="HAMAP" id="MF_01864">
    <property type="entry name" value="tRNA_metthiotr_MiaB"/>
    <property type="match status" value="1"/>
</dbReference>
<dbReference type="OrthoDB" id="9805215at2"/>
<dbReference type="InterPro" id="IPR058240">
    <property type="entry name" value="rSAM_sf"/>
</dbReference>
<evidence type="ECO:0000256" key="3">
    <source>
        <dbReference type="ARBA" id="ARBA00022490"/>
    </source>
</evidence>
<evidence type="ECO:0000256" key="5">
    <source>
        <dbReference type="ARBA" id="ARBA00022691"/>
    </source>
</evidence>
<evidence type="ECO:0000256" key="8">
    <source>
        <dbReference type="ARBA" id="ARBA00023004"/>
    </source>
</evidence>
<proteinExistence type="inferred from homology"/>
<comment type="caution">
    <text evidence="18">The sequence shown here is derived from an EMBL/GenBank/DDBJ whole genome shotgun (WGS) entry which is preliminary data.</text>
</comment>
<feature type="domain" description="MTTase N-terminal" evidence="16">
    <location>
        <begin position="2"/>
        <end position="119"/>
    </location>
</feature>
<evidence type="ECO:0000313" key="18">
    <source>
        <dbReference type="EMBL" id="PPI88721.1"/>
    </source>
</evidence>
<dbReference type="SFLD" id="SFLDG01082">
    <property type="entry name" value="B12-binding_domain_containing"/>
    <property type="match status" value="1"/>
</dbReference>
<dbReference type="InterPro" id="IPR013848">
    <property type="entry name" value="Methylthiotransferase_N"/>
</dbReference>
<dbReference type="InterPro" id="IPR023404">
    <property type="entry name" value="rSAM_horseshoe"/>
</dbReference>
<dbReference type="Pfam" id="PF04055">
    <property type="entry name" value="Radical_SAM"/>
    <property type="match status" value="1"/>
</dbReference>
<keyword evidence="7 14" id="KW-0479">Metal-binding</keyword>
<reference evidence="18 19" key="1">
    <citation type="journal article" date="2018" name="Genome Biol. Evol.">
        <title>Cladogenesis and Genomic Streamlining in Extracellular Endosymbionts of Tropical Stink Bugs.</title>
        <authorList>
            <person name="Otero-Bravo A."/>
            <person name="Goffredi S."/>
            <person name="Sabree Z.L."/>
        </authorList>
    </citation>
    <scope>NUCLEOTIDE SEQUENCE [LARGE SCALE GENOMIC DNA]</scope>
    <source>
        <strain evidence="18 19">SoEO</strain>
    </source>
</reference>
<dbReference type="InterPro" id="IPR020612">
    <property type="entry name" value="Methylthiotransferase_CS"/>
</dbReference>
<evidence type="ECO:0000256" key="1">
    <source>
        <dbReference type="ARBA" id="ARBA00003234"/>
    </source>
</evidence>
<dbReference type="GO" id="GO:0005829">
    <property type="term" value="C:cytosol"/>
    <property type="evidence" value="ECO:0007669"/>
    <property type="project" value="TreeGrafter"/>
</dbReference>
<evidence type="ECO:0000256" key="13">
    <source>
        <dbReference type="ARBA" id="ARBA00052587"/>
    </source>
</evidence>
<dbReference type="SMART" id="SM00729">
    <property type="entry name" value="Elp3"/>
    <property type="match status" value="1"/>
</dbReference>
<feature type="domain" description="TRAM" evidence="15">
    <location>
        <begin position="377"/>
        <end position="440"/>
    </location>
</feature>
<keyword evidence="3 14" id="KW-0963">Cytoplasm</keyword>
<evidence type="ECO:0000256" key="12">
    <source>
        <dbReference type="ARBA" id="ARBA00052380"/>
    </source>
</evidence>
<feature type="domain" description="Radical SAM core" evidence="17">
    <location>
        <begin position="142"/>
        <end position="377"/>
    </location>
</feature>
<organism evidence="18 19">
    <name type="scientific">Candidatus Pantoea edessiphila</name>
    <dbReference type="NCBI Taxonomy" id="2044610"/>
    <lineage>
        <taxon>Bacteria</taxon>
        <taxon>Pseudomonadati</taxon>
        <taxon>Pseudomonadota</taxon>
        <taxon>Gammaproteobacteria</taxon>
        <taxon>Enterobacterales</taxon>
        <taxon>Erwiniaceae</taxon>
        <taxon>Pantoea</taxon>
    </lineage>
</organism>
<feature type="binding site" evidence="14">
    <location>
        <position position="11"/>
    </location>
    <ligand>
        <name>[4Fe-4S] cluster</name>
        <dbReference type="ChEBI" id="CHEBI:49883"/>
        <label>1</label>
    </ligand>
</feature>
<comment type="catalytic activity">
    <reaction evidence="13">
        <text>N(6)-dimethylallyladenosine(37) in tRNA + (sulfur carrier)-SH + AH2 + 2 S-adenosyl-L-methionine = 2-methylsulfanyl-N(6)-dimethylallyladenosine(37) in tRNA + (sulfur carrier)-H + 5'-deoxyadenosine + L-methionine + A + S-adenosyl-L-homocysteine + 2 H(+)</text>
        <dbReference type="Rhea" id="RHEA:37067"/>
        <dbReference type="Rhea" id="RHEA-COMP:10375"/>
        <dbReference type="Rhea" id="RHEA-COMP:10376"/>
        <dbReference type="Rhea" id="RHEA-COMP:14737"/>
        <dbReference type="Rhea" id="RHEA-COMP:14739"/>
        <dbReference type="ChEBI" id="CHEBI:13193"/>
        <dbReference type="ChEBI" id="CHEBI:15378"/>
        <dbReference type="ChEBI" id="CHEBI:17319"/>
        <dbReference type="ChEBI" id="CHEBI:17499"/>
        <dbReference type="ChEBI" id="CHEBI:29917"/>
        <dbReference type="ChEBI" id="CHEBI:57844"/>
        <dbReference type="ChEBI" id="CHEBI:57856"/>
        <dbReference type="ChEBI" id="CHEBI:59789"/>
        <dbReference type="ChEBI" id="CHEBI:64428"/>
        <dbReference type="ChEBI" id="CHEBI:74415"/>
        <dbReference type="ChEBI" id="CHEBI:74417"/>
        <dbReference type="EC" id="2.8.4.3"/>
    </reaction>
    <physiologicalReaction direction="left-to-right" evidence="13">
        <dbReference type="Rhea" id="RHEA:37068"/>
    </physiologicalReaction>
</comment>
<comment type="subunit">
    <text evidence="14">Monomer.</text>
</comment>
<dbReference type="InterPro" id="IPR006463">
    <property type="entry name" value="MiaB_methiolase"/>
</dbReference>
<dbReference type="Pfam" id="PF01938">
    <property type="entry name" value="TRAM"/>
    <property type="match status" value="1"/>
</dbReference>
<dbReference type="InterPro" id="IPR007197">
    <property type="entry name" value="rSAM"/>
</dbReference>
<evidence type="ECO:0000256" key="10">
    <source>
        <dbReference type="ARBA" id="ARBA00033765"/>
    </source>
</evidence>
<comment type="cofactor">
    <cofactor evidence="14">
        <name>[4Fe-4S] cluster</name>
        <dbReference type="ChEBI" id="CHEBI:49883"/>
    </cofactor>
    <text evidence="14">Binds 2 [4Fe-4S] clusters. One cluster is coordinated with 3 cysteines and an exchangeable S-adenosyl-L-methionine.</text>
</comment>
<dbReference type="GO" id="GO:0051539">
    <property type="term" value="F:4 iron, 4 sulfur cluster binding"/>
    <property type="evidence" value="ECO:0007669"/>
    <property type="project" value="UniProtKB-UniRule"/>
</dbReference>
<dbReference type="GO" id="GO:0046872">
    <property type="term" value="F:metal ion binding"/>
    <property type="evidence" value="ECO:0007669"/>
    <property type="project" value="UniProtKB-KW"/>
</dbReference>
<dbReference type="FunFam" id="3.80.30.20:FF:000001">
    <property type="entry name" value="tRNA-2-methylthio-N(6)-dimethylallyladenosine synthase 2"/>
    <property type="match status" value="1"/>
</dbReference>
<dbReference type="EMBL" id="PDKR01000001">
    <property type="protein sequence ID" value="PPI88721.1"/>
    <property type="molecule type" value="Genomic_DNA"/>
</dbReference>
<dbReference type="InterPro" id="IPR006638">
    <property type="entry name" value="Elp3/MiaA/NifB-like_rSAM"/>
</dbReference>
<evidence type="ECO:0000256" key="9">
    <source>
        <dbReference type="ARBA" id="ARBA00023014"/>
    </source>
</evidence>
<keyword evidence="5 14" id="KW-0949">S-adenosyl-L-methionine</keyword>
<comment type="catalytic activity">
    <reaction evidence="11">
        <text>N(6)-dimethylallyladenosine(37) in tRNA + (sulfur carrier)-SH + AH2 + S-adenosyl-L-methionine = 2-thio-N(6)-dimethylallyladenosine(37) in tRNA + (sulfur carrier)-H + 5'-deoxyadenosine + L-methionine + A + H(+)</text>
        <dbReference type="Rhea" id="RHEA:36339"/>
        <dbReference type="Rhea" id="RHEA-COMP:10375"/>
        <dbReference type="Rhea" id="RHEA-COMP:10377"/>
        <dbReference type="Rhea" id="RHEA-COMP:14737"/>
        <dbReference type="Rhea" id="RHEA-COMP:14739"/>
        <dbReference type="ChEBI" id="CHEBI:13193"/>
        <dbReference type="ChEBI" id="CHEBI:15378"/>
        <dbReference type="ChEBI" id="CHEBI:17319"/>
        <dbReference type="ChEBI" id="CHEBI:17499"/>
        <dbReference type="ChEBI" id="CHEBI:29917"/>
        <dbReference type="ChEBI" id="CHEBI:57844"/>
        <dbReference type="ChEBI" id="CHEBI:59789"/>
        <dbReference type="ChEBI" id="CHEBI:64428"/>
        <dbReference type="ChEBI" id="CHEBI:74415"/>
        <dbReference type="ChEBI" id="CHEBI:74416"/>
    </reaction>
    <physiologicalReaction direction="left-to-right" evidence="11">
        <dbReference type="Rhea" id="RHEA:36340"/>
    </physiologicalReaction>
</comment>
<feature type="binding site" evidence="14">
    <location>
        <position position="160"/>
    </location>
    <ligand>
        <name>[4Fe-4S] cluster</name>
        <dbReference type="ChEBI" id="CHEBI:49883"/>
        <label>2</label>
        <note>4Fe-4S-S-AdoMet</note>
    </ligand>
</feature>
<dbReference type="PROSITE" id="PS51918">
    <property type="entry name" value="RADICAL_SAM"/>
    <property type="match status" value="1"/>
</dbReference>
<dbReference type="SFLD" id="SFLDF00273">
    <property type="entry name" value="(dimethylallyl)adenosine_tRNA"/>
    <property type="match status" value="1"/>
</dbReference>
<dbReference type="PANTHER" id="PTHR43020:SF2">
    <property type="entry name" value="MITOCHONDRIAL TRNA METHYLTHIOTRANSFERASE CDK5RAP1"/>
    <property type="match status" value="1"/>
</dbReference>
<dbReference type="NCBIfam" id="TIGR00089">
    <property type="entry name" value="MiaB/RimO family radical SAM methylthiotransferase"/>
    <property type="match status" value="1"/>
</dbReference>